<dbReference type="Pfam" id="PF05494">
    <property type="entry name" value="MlaC"/>
    <property type="match status" value="1"/>
</dbReference>
<reference evidence="1" key="1">
    <citation type="submission" date="2018-05" db="EMBL/GenBank/DDBJ databases">
        <authorList>
            <person name="Lanie J.A."/>
            <person name="Ng W.-L."/>
            <person name="Kazmierczak K.M."/>
            <person name="Andrzejewski T.M."/>
            <person name="Davidsen T.M."/>
            <person name="Wayne K.J."/>
            <person name="Tettelin H."/>
            <person name="Glass J.I."/>
            <person name="Rusch D."/>
            <person name="Podicherti R."/>
            <person name="Tsui H.-C.T."/>
            <person name="Winkler M.E."/>
        </authorList>
    </citation>
    <scope>NUCLEOTIDE SEQUENCE</scope>
</reference>
<evidence type="ECO:0000313" key="1">
    <source>
        <dbReference type="EMBL" id="SVC40551.1"/>
    </source>
</evidence>
<sequence>MKYIIFFLFFYFIFSSSTILGDEASNWLKKEIDIILSSYQNENLPNENRFLMVEQTINNNFAGAGIAKFVSGKAWNSASKETKKEYIKNFKRHLALNIASLMQGYSNQKYTLINSKYDENNKVSLIDMEIYSDTNTIQVTWRVKKSKDRYFVIDLLVADISLVVTKRSEFNSMLKNVDYNLAAFNKKLASQNETSYQKIIK</sequence>
<evidence type="ECO:0008006" key="2">
    <source>
        <dbReference type="Google" id="ProtNLM"/>
    </source>
</evidence>
<dbReference type="InterPro" id="IPR042245">
    <property type="entry name" value="Tgt2/MlaC_sf"/>
</dbReference>
<accession>A0A382M080</accession>
<dbReference type="AlphaFoldDB" id="A0A382M080"/>
<dbReference type="PANTHER" id="PTHR36573:SF1">
    <property type="entry name" value="INTERMEMBRANE PHOSPHOLIPID TRANSPORT SYSTEM BINDING PROTEIN MLAC"/>
    <property type="match status" value="1"/>
</dbReference>
<gene>
    <name evidence="1" type="ORF">METZ01_LOCUS293405</name>
</gene>
<organism evidence="1">
    <name type="scientific">marine metagenome</name>
    <dbReference type="NCBI Taxonomy" id="408172"/>
    <lineage>
        <taxon>unclassified sequences</taxon>
        <taxon>metagenomes</taxon>
        <taxon>ecological metagenomes</taxon>
    </lineage>
</organism>
<dbReference type="Gene3D" id="3.10.450.710">
    <property type="entry name" value="Tgt2/MlaC"/>
    <property type="match status" value="1"/>
</dbReference>
<dbReference type="PANTHER" id="PTHR36573">
    <property type="entry name" value="INTERMEMBRANE PHOSPHOLIPID TRANSPORT SYSTEM BINDING PROTEIN MLAC"/>
    <property type="match status" value="1"/>
</dbReference>
<proteinExistence type="predicted"/>
<name>A0A382M080_9ZZZZ</name>
<protein>
    <recommendedName>
        <fullName evidence="2">ABC transporter substrate-binding protein</fullName>
    </recommendedName>
</protein>
<dbReference type="InterPro" id="IPR008869">
    <property type="entry name" value="MlaC/ttg2D"/>
</dbReference>
<dbReference type="EMBL" id="UINC01089446">
    <property type="protein sequence ID" value="SVC40551.1"/>
    <property type="molecule type" value="Genomic_DNA"/>
</dbReference>